<accession>A0A370Q0A3</accession>
<proteinExistence type="predicted"/>
<dbReference type="EMBL" id="KZ851844">
    <property type="protein sequence ID" value="RDK47857.1"/>
    <property type="molecule type" value="Genomic_DNA"/>
</dbReference>
<name>A0A370Q0A3_ASPPH</name>
<dbReference type="AlphaFoldDB" id="A0A370Q0A3"/>
<evidence type="ECO:0000313" key="1">
    <source>
        <dbReference type="EMBL" id="RDK47857.1"/>
    </source>
</evidence>
<sequence length="106" mass="11723">MLKRQQQSMGKTSDHEADSCSMGIKHIIPQRSQVSPFKRSLANGLPSRSIRILLSMIPRRRLLRNAQPGRTIPSVLLVELASSCAPQCHHTPSVGLSRFQSIPPIS</sequence>
<dbReference type="Proteomes" id="UP000254937">
    <property type="component" value="Unassembled WGS sequence"/>
</dbReference>
<gene>
    <name evidence="1" type="ORF">M752DRAFT_6583</name>
</gene>
<reference evidence="1 2" key="1">
    <citation type="submission" date="2018-07" db="EMBL/GenBank/DDBJ databases">
        <title>Section-level genome sequencing of Aspergillus section Nigri to investigate inter- and intra-species variation.</title>
        <authorList>
            <consortium name="DOE Joint Genome Institute"/>
            <person name="Vesth T.C."/>
            <person name="Nybo J.L."/>
            <person name="Theobald S."/>
            <person name="Frisvad J.C."/>
            <person name="Larsen T.O."/>
            <person name="Nielsen K.F."/>
            <person name="Hoof J.B."/>
            <person name="Brandl J."/>
            <person name="Salamov A."/>
            <person name="Riley R."/>
            <person name="Gladden J.M."/>
            <person name="Phatale P."/>
            <person name="Nielsen M.T."/>
            <person name="Lyhne E.K."/>
            <person name="Kogle M.E."/>
            <person name="Strasser K."/>
            <person name="McDonnell E."/>
            <person name="Barry K."/>
            <person name="Clum A."/>
            <person name="Chen C."/>
            <person name="Nolan M."/>
            <person name="Sandor L."/>
            <person name="Kuo A."/>
            <person name="Lipzen A."/>
            <person name="Hainaut M."/>
            <person name="Drula E."/>
            <person name="Tsang A."/>
            <person name="Magnuson J.K."/>
            <person name="Henrissat B."/>
            <person name="Wiebenga A."/>
            <person name="Simmons B.A."/>
            <person name="Makela M.R."/>
            <person name="De vries R.P."/>
            <person name="Grigoriev I.V."/>
            <person name="Mortensen U.H."/>
            <person name="Baker S.E."/>
            <person name="Andersen M.R."/>
        </authorList>
    </citation>
    <scope>NUCLEOTIDE SEQUENCE [LARGE SCALE GENOMIC DNA]</scope>
    <source>
        <strain evidence="1 2">ATCC 13157</strain>
    </source>
</reference>
<evidence type="ECO:0000313" key="2">
    <source>
        <dbReference type="Proteomes" id="UP000254937"/>
    </source>
</evidence>
<protein>
    <submittedName>
        <fullName evidence="1">Uncharacterized protein</fullName>
    </submittedName>
</protein>
<keyword evidence="2" id="KW-1185">Reference proteome</keyword>
<organism evidence="1 2">
    <name type="scientific">Aspergillus phoenicis ATCC 13157</name>
    <dbReference type="NCBI Taxonomy" id="1353007"/>
    <lineage>
        <taxon>Eukaryota</taxon>
        <taxon>Fungi</taxon>
        <taxon>Dikarya</taxon>
        <taxon>Ascomycota</taxon>
        <taxon>Pezizomycotina</taxon>
        <taxon>Eurotiomycetes</taxon>
        <taxon>Eurotiomycetidae</taxon>
        <taxon>Eurotiales</taxon>
        <taxon>Aspergillaceae</taxon>
        <taxon>Aspergillus</taxon>
    </lineage>
</organism>